<reference evidence="2" key="1">
    <citation type="submission" date="2019-08" db="EMBL/GenBank/DDBJ databases">
        <authorList>
            <person name="Kucharzyk K."/>
            <person name="Murdoch R.W."/>
            <person name="Higgins S."/>
            <person name="Loffler F."/>
        </authorList>
    </citation>
    <scope>NUCLEOTIDE SEQUENCE</scope>
</reference>
<sequence>MNQEGGVADDLYIHPEHAVKGADSPGATDRADNAQTNAEHRTYRRQCQREAGARQQQVGVLEHRSEIELIGHGASVESKRSAI</sequence>
<accession>A0A645I753</accession>
<feature type="compositionally biased region" description="Basic and acidic residues" evidence="1">
    <location>
        <begin position="11"/>
        <end position="20"/>
    </location>
</feature>
<organism evidence="2">
    <name type="scientific">bioreactor metagenome</name>
    <dbReference type="NCBI Taxonomy" id="1076179"/>
    <lineage>
        <taxon>unclassified sequences</taxon>
        <taxon>metagenomes</taxon>
        <taxon>ecological metagenomes</taxon>
    </lineage>
</organism>
<dbReference type="EMBL" id="VSSQ01108299">
    <property type="protein sequence ID" value="MPN47088.1"/>
    <property type="molecule type" value="Genomic_DNA"/>
</dbReference>
<evidence type="ECO:0000256" key="1">
    <source>
        <dbReference type="SAM" id="MobiDB-lite"/>
    </source>
</evidence>
<gene>
    <name evidence="2" type="ORF">SDC9_194688</name>
</gene>
<dbReference type="AlphaFoldDB" id="A0A645I753"/>
<proteinExistence type="predicted"/>
<feature type="region of interest" description="Disordered" evidence="1">
    <location>
        <begin position="1"/>
        <end position="59"/>
    </location>
</feature>
<name>A0A645I753_9ZZZZ</name>
<evidence type="ECO:0000313" key="2">
    <source>
        <dbReference type="EMBL" id="MPN47088.1"/>
    </source>
</evidence>
<protein>
    <submittedName>
        <fullName evidence="2">Uncharacterized protein</fullName>
    </submittedName>
</protein>
<comment type="caution">
    <text evidence="2">The sequence shown here is derived from an EMBL/GenBank/DDBJ whole genome shotgun (WGS) entry which is preliminary data.</text>
</comment>